<dbReference type="Proteomes" id="UP000244066">
    <property type="component" value="Unassembled WGS sequence"/>
</dbReference>
<dbReference type="PANTHER" id="PTHR23074:SF83">
    <property type="entry name" value="VACUOLAR PROTEIN SORTING-ASSOCIATED PROTEIN 4A"/>
    <property type="match status" value="1"/>
</dbReference>
<evidence type="ECO:0000256" key="4">
    <source>
        <dbReference type="ARBA" id="ARBA00022840"/>
    </source>
</evidence>
<dbReference type="FunFam" id="3.40.50.300:FF:001054">
    <property type="entry name" value="ATPase, AAA family, putative"/>
    <property type="match status" value="1"/>
</dbReference>
<dbReference type="InterPro" id="IPR041569">
    <property type="entry name" value="AAA_lid_3"/>
</dbReference>
<dbReference type="Pfam" id="PF17862">
    <property type="entry name" value="AAA_lid_3"/>
    <property type="match status" value="1"/>
</dbReference>
<dbReference type="Gene3D" id="1.20.58.80">
    <property type="entry name" value="Phosphotransferase system, lactose/cellobiose-type IIA subunit"/>
    <property type="match status" value="1"/>
</dbReference>
<keyword evidence="3" id="KW-0547">Nucleotide-binding</keyword>
<sequence length="375" mass="42841">MLGMFNELERMAAEKAKEAVYLDRIGAKEKAYVKYKEAIDILTKLYLMADDEAIRSVYLEKVREYQRRIQLIDAKRVMVSEGDAKAGAEEGGEWILRERPRVNWEDIIGIEEAKRAIRESIVYPKMRPELFPLGWPTGILLFGPPGCGKTLIGAAVANEIDAAFFYVDAATVMSKWLGESEKNIAQLFAVARAACKKQGSAIIFIDEIDSLTSVRYVEVGGEARARNQLLKEMDSLTEKGRREYLYVIGATNKPWMLDEPFIRRFQKRIYVPLPNLNARAALFSYYTKDLRLGQSVDTWQLATMTEGYSAADIHDICMEVQLKVAREFFEEGGPEKTEPRMIEMQDFLEVISKRKSSIILENLKKLEEWAARYAT</sequence>
<dbReference type="Pfam" id="PF00004">
    <property type="entry name" value="AAA"/>
    <property type="match status" value="1"/>
</dbReference>
<dbReference type="Gene3D" id="1.10.8.60">
    <property type="match status" value="1"/>
</dbReference>
<dbReference type="GO" id="GO:0005737">
    <property type="term" value="C:cytoplasm"/>
    <property type="evidence" value="ECO:0007669"/>
    <property type="project" value="UniProtKB-SubCell"/>
</dbReference>
<evidence type="ECO:0000256" key="2">
    <source>
        <dbReference type="ARBA" id="ARBA00022490"/>
    </source>
</evidence>
<dbReference type="Gene3D" id="3.40.50.300">
    <property type="entry name" value="P-loop containing nucleotide triphosphate hydrolases"/>
    <property type="match status" value="1"/>
</dbReference>
<gene>
    <name evidence="6" type="ORF">B9J98_06145</name>
</gene>
<name>A0A2R7Y1V5_9ARCH</name>
<accession>A0A2R7Y1V5</accession>
<organism evidence="6 7">
    <name type="scientific">Candidatus Terraquivivens tikiterensis</name>
    <dbReference type="NCBI Taxonomy" id="1980982"/>
    <lineage>
        <taxon>Archaea</taxon>
        <taxon>Nitrososphaerota</taxon>
        <taxon>Candidatus Wolframiiraptoraceae</taxon>
        <taxon>Candidatus Terraquivivens</taxon>
    </lineage>
</organism>
<dbReference type="Pfam" id="PF04212">
    <property type="entry name" value="MIT"/>
    <property type="match status" value="1"/>
</dbReference>
<evidence type="ECO:0000259" key="5">
    <source>
        <dbReference type="SMART" id="SM00382"/>
    </source>
</evidence>
<reference evidence="6 7" key="1">
    <citation type="submission" date="2017-04" db="EMBL/GenBank/DDBJ databases">
        <title>Draft Aigarchaeota genome from a New Zealand hot spring.</title>
        <authorList>
            <person name="Reysenbach A.-L."/>
            <person name="Donaho J.A."/>
            <person name="Gerhart J."/>
            <person name="Kelley J.F."/>
            <person name="Kouba K."/>
            <person name="Podar M."/>
            <person name="Stott M."/>
        </authorList>
    </citation>
    <scope>NUCLEOTIDE SEQUENCE [LARGE SCALE GENOMIC DNA]</scope>
    <source>
        <strain evidence="6">NZ13_MG1</strain>
    </source>
</reference>
<evidence type="ECO:0000313" key="6">
    <source>
        <dbReference type="EMBL" id="PUA31525.1"/>
    </source>
</evidence>
<dbReference type="AlphaFoldDB" id="A0A2R7Y1V5"/>
<evidence type="ECO:0000313" key="7">
    <source>
        <dbReference type="Proteomes" id="UP000244066"/>
    </source>
</evidence>
<dbReference type="InterPro" id="IPR003959">
    <property type="entry name" value="ATPase_AAA_core"/>
</dbReference>
<keyword evidence="2" id="KW-0963">Cytoplasm</keyword>
<proteinExistence type="predicted"/>
<dbReference type="InterPro" id="IPR036181">
    <property type="entry name" value="MIT_dom_sf"/>
</dbReference>
<dbReference type="SUPFAM" id="SSF52540">
    <property type="entry name" value="P-loop containing nucleoside triphosphate hydrolases"/>
    <property type="match status" value="1"/>
</dbReference>
<dbReference type="PANTHER" id="PTHR23074">
    <property type="entry name" value="AAA DOMAIN-CONTAINING"/>
    <property type="match status" value="1"/>
</dbReference>
<protein>
    <submittedName>
        <fullName evidence="6">AAA family ATPase</fullName>
    </submittedName>
</protein>
<dbReference type="GO" id="GO:0016887">
    <property type="term" value="F:ATP hydrolysis activity"/>
    <property type="evidence" value="ECO:0007669"/>
    <property type="project" value="InterPro"/>
</dbReference>
<keyword evidence="4" id="KW-0067">ATP-binding</keyword>
<dbReference type="SMART" id="SM00382">
    <property type="entry name" value="AAA"/>
    <property type="match status" value="1"/>
</dbReference>
<dbReference type="EMBL" id="NDWU01000016">
    <property type="protein sequence ID" value="PUA31525.1"/>
    <property type="molecule type" value="Genomic_DNA"/>
</dbReference>
<dbReference type="InterPro" id="IPR050304">
    <property type="entry name" value="MT-severing_AAA_ATPase"/>
</dbReference>
<comment type="subcellular location">
    <subcellularLocation>
        <location evidence="1">Cytoplasm</location>
    </subcellularLocation>
</comment>
<feature type="domain" description="AAA+ ATPase" evidence="5">
    <location>
        <begin position="135"/>
        <end position="275"/>
    </location>
</feature>
<dbReference type="SUPFAM" id="SSF116846">
    <property type="entry name" value="MIT domain"/>
    <property type="match status" value="1"/>
</dbReference>
<dbReference type="InterPro" id="IPR027417">
    <property type="entry name" value="P-loop_NTPase"/>
</dbReference>
<comment type="caution">
    <text evidence="6">The sequence shown here is derived from an EMBL/GenBank/DDBJ whole genome shotgun (WGS) entry which is preliminary data.</text>
</comment>
<dbReference type="GO" id="GO:0005524">
    <property type="term" value="F:ATP binding"/>
    <property type="evidence" value="ECO:0007669"/>
    <property type="project" value="UniProtKB-KW"/>
</dbReference>
<evidence type="ECO:0000256" key="3">
    <source>
        <dbReference type="ARBA" id="ARBA00022741"/>
    </source>
</evidence>
<dbReference type="InterPro" id="IPR003593">
    <property type="entry name" value="AAA+_ATPase"/>
</dbReference>
<dbReference type="InterPro" id="IPR007330">
    <property type="entry name" value="MIT_dom"/>
</dbReference>
<evidence type="ECO:0000256" key="1">
    <source>
        <dbReference type="ARBA" id="ARBA00004496"/>
    </source>
</evidence>